<dbReference type="CDD" id="cd14498">
    <property type="entry name" value="DSP"/>
    <property type="match status" value="1"/>
</dbReference>
<dbReference type="SMART" id="SM00195">
    <property type="entry name" value="DSPc"/>
    <property type="match status" value="1"/>
</dbReference>
<dbReference type="PROSITE" id="PS00383">
    <property type="entry name" value="TYR_PHOSPHATASE_1"/>
    <property type="match status" value="1"/>
</dbReference>
<feature type="domain" description="Tyrosine-protein phosphatase" evidence="3">
    <location>
        <begin position="1"/>
        <end position="142"/>
    </location>
</feature>
<keyword evidence="6" id="KW-1185">Reference proteome</keyword>
<dbReference type="InterPro" id="IPR020422">
    <property type="entry name" value="TYR_PHOSPHATASE_DUAL_dom"/>
</dbReference>
<dbReference type="PROSITE" id="PS50054">
    <property type="entry name" value="TYR_PHOSPHATASE_DUAL"/>
    <property type="match status" value="1"/>
</dbReference>
<protein>
    <recommendedName>
        <fullName evidence="7">Protein-tyrosine-phosphatase</fullName>
    </recommendedName>
</protein>
<evidence type="ECO:0000259" key="3">
    <source>
        <dbReference type="PROSITE" id="PS50054"/>
    </source>
</evidence>
<keyword evidence="1" id="KW-0378">Hydrolase</keyword>
<feature type="domain" description="Tyrosine specific protein phosphatases" evidence="4">
    <location>
        <begin position="62"/>
        <end position="120"/>
    </location>
</feature>
<dbReference type="AlphaFoldDB" id="A0A1R2CK31"/>
<dbReference type="InterPro" id="IPR029021">
    <property type="entry name" value="Prot-tyrosine_phosphatase-like"/>
</dbReference>
<dbReference type="InterPro" id="IPR016130">
    <property type="entry name" value="Tyr_Pase_AS"/>
</dbReference>
<dbReference type="FunFam" id="3.90.190.10:FF:000157">
    <property type="entry name" value="Protein-tyrosine phosphatase"/>
    <property type="match status" value="1"/>
</dbReference>
<accession>A0A1R2CK31</accession>
<dbReference type="EMBL" id="MPUH01000128">
    <property type="protein sequence ID" value="OMJ89357.1"/>
    <property type="molecule type" value="Genomic_DNA"/>
</dbReference>
<dbReference type="InterPro" id="IPR000387">
    <property type="entry name" value="Tyr_Pase_dom"/>
</dbReference>
<evidence type="ECO:0000313" key="5">
    <source>
        <dbReference type="EMBL" id="OMJ89357.1"/>
    </source>
</evidence>
<dbReference type="Gene3D" id="3.90.190.10">
    <property type="entry name" value="Protein tyrosine phosphatase superfamily"/>
    <property type="match status" value="1"/>
</dbReference>
<dbReference type="PROSITE" id="PS50056">
    <property type="entry name" value="TYR_PHOSPHATASE_2"/>
    <property type="match status" value="1"/>
</dbReference>
<dbReference type="PANTHER" id="PTHR46377:SF1">
    <property type="entry name" value="DUAL SPECIFICITY PROTEIN PHOSPHATASE 19"/>
    <property type="match status" value="1"/>
</dbReference>
<evidence type="ECO:0000256" key="1">
    <source>
        <dbReference type="ARBA" id="ARBA00022801"/>
    </source>
</evidence>
<evidence type="ECO:0000256" key="2">
    <source>
        <dbReference type="ARBA" id="ARBA00022912"/>
    </source>
</evidence>
<sequence length="147" mass="16236">MHKIENNLYLGGLMAANNLALLTQNGITSLVQALSKSTPTVKHPNMKYFTIDIDDMPSANIAQFMPEAIKFIDRELMCGKTVLIHCAAGISRSSSIAIGYFMVKYNLTFDEALAKVRRGRSCACPNQGFENQLRSMNVSALKPYINS</sequence>
<reference evidence="5 6" key="1">
    <citation type="submission" date="2016-11" db="EMBL/GenBank/DDBJ databases">
        <title>The macronuclear genome of Stentor coeruleus: a giant cell with tiny introns.</title>
        <authorList>
            <person name="Slabodnick M."/>
            <person name="Ruby J.G."/>
            <person name="Reiff S.B."/>
            <person name="Swart E.C."/>
            <person name="Gosai S."/>
            <person name="Prabakaran S."/>
            <person name="Witkowska E."/>
            <person name="Larue G.E."/>
            <person name="Fisher S."/>
            <person name="Freeman R.M."/>
            <person name="Gunawardena J."/>
            <person name="Chu W."/>
            <person name="Stover N.A."/>
            <person name="Gregory B.D."/>
            <person name="Nowacki M."/>
            <person name="Derisi J."/>
            <person name="Roy S.W."/>
            <person name="Marshall W.F."/>
            <person name="Sood P."/>
        </authorList>
    </citation>
    <scope>NUCLEOTIDE SEQUENCE [LARGE SCALE GENOMIC DNA]</scope>
    <source>
        <strain evidence="5">WM001</strain>
    </source>
</reference>
<evidence type="ECO:0008006" key="7">
    <source>
        <dbReference type="Google" id="ProtNLM"/>
    </source>
</evidence>
<proteinExistence type="predicted"/>
<dbReference type="Proteomes" id="UP000187209">
    <property type="component" value="Unassembled WGS sequence"/>
</dbReference>
<dbReference type="GO" id="GO:0008579">
    <property type="term" value="F:JUN kinase phosphatase activity"/>
    <property type="evidence" value="ECO:0007669"/>
    <property type="project" value="TreeGrafter"/>
</dbReference>
<dbReference type="InterPro" id="IPR000340">
    <property type="entry name" value="Dual-sp_phosphatase_cat-dom"/>
</dbReference>
<comment type="caution">
    <text evidence="5">The sequence shown here is derived from an EMBL/GenBank/DDBJ whole genome shotgun (WGS) entry which is preliminary data.</text>
</comment>
<dbReference type="OrthoDB" id="10252009at2759"/>
<dbReference type="SUPFAM" id="SSF52799">
    <property type="entry name" value="(Phosphotyrosine protein) phosphatases II"/>
    <property type="match status" value="1"/>
</dbReference>
<gene>
    <name evidence="5" type="ORF">SteCoe_8562</name>
</gene>
<dbReference type="GO" id="GO:0005737">
    <property type="term" value="C:cytoplasm"/>
    <property type="evidence" value="ECO:0007669"/>
    <property type="project" value="TreeGrafter"/>
</dbReference>
<dbReference type="Pfam" id="PF00782">
    <property type="entry name" value="DSPc"/>
    <property type="match status" value="1"/>
</dbReference>
<dbReference type="PANTHER" id="PTHR46377">
    <property type="entry name" value="DUAL SPECIFICITY PROTEIN PHOSPHATASE 19"/>
    <property type="match status" value="1"/>
</dbReference>
<evidence type="ECO:0000313" key="6">
    <source>
        <dbReference type="Proteomes" id="UP000187209"/>
    </source>
</evidence>
<organism evidence="5 6">
    <name type="scientific">Stentor coeruleus</name>
    <dbReference type="NCBI Taxonomy" id="5963"/>
    <lineage>
        <taxon>Eukaryota</taxon>
        <taxon>Sar</taxon>
        <taxon>Alveolata</taxon>
        <taxon>Ciliophora</taxon>
        <taxon>Postciliodesmatophora</taxon>
        <taxon>Heterotrichea</taxon>
        <taxon>Heterotrichida</taxon>
        <taxon>Stentoridae</taxon>
        <taxon>Stentor</taxon>
    </lineage>
</organism>
<evidence type="ECO:0000259" key="4">
    <source>
        <dbReference type="PROSITE" id="PS50056"/>
    </source>
</evidence>
<keyword evidence="2" id="KW-0904">Protein phosphatase</keyword>
<name>A0A1R2CK31_9CILI</name>